<reference evidence="1 2" key="1">
    <citation type="submission" date="2020-07" db="EMBL/GenBank/DDBJ databases">
        <title>Pusillimonas sp. nov., isolated from poultry manure in Taiwan.</title>
        <authorList>
            <person name="Lin S.-Y."/>
            <person name="Tang Y.-S."/>
            <person name="Young C.-C."/>
        </authorList>
    </citation>
    <scope>NUCLEOTIDE SEQUENCE [LARGE SCALE GENOMIC DNA]</scope>
    <source>
        <strain evidence="1 2">CC-YST705</strain>
    </source>
</reference>
<organism evidence="1 2">
    <name type="scientific">Mesopusillimonas faecipullorum</name>
    <dbReference type="NCBI Taxonomy" id="2755040"/>
    <lineage>
        <taxon>Bacteria</taxon>
        <taxon>Pseudomonadati</taxon>
        <taxon>Pseudomonadota</taxon>
        <taxon>Betaproteobacteria</taxon>
        <taxon>Burkholderiales</taxon>
        <taxon>Alcaligenaceae</taxon>
        <taxon>Mesopusillimonas</taxon>
    </lineage>
</organism>
<evidence type="ECO:0000313" key="2">
    <source>
        <dbReference type="Proteomes" id="UP000776983"/>
    </source>
</evidence>
<dbReference type="SUPFAM" id="SSF53448">
    <property type="entry name" value="Nucleotide-diphospho-sugar transferases"/>
    <property type="match status" value="1"/>
</dbReference>
<dbReference type="PANTHER" id="PTHR42866:SF1">
    <property type="entry name" value="SPORE COAT POLYSACCHARIDE BIOSYNTHESIS PROTEIN SPSF"/>
    <property type="match status" value="1"/>
</dbReference>
<dbReference type="EMBL" id="JACDXW010000002">
    <property type="protein sequence ID" value="MCB5363035.1"/>
    <property type="molecule type" value="Genomic_DNA"/>
</dbReference>
<accession>A0ABS8CAJ6</accession>
<evidence type="ECO:0000313" key="1">
    <source>
        <dbReference type="EMBL" id="MCB5363035.1"/>
    </source>
</evidence>
<dbReference type="InterPro" id="IPR029044">
    <property type="entry name" value="Nucleotide-diphossugar_trans"/>
</dbReference>
<dbReference type="CDD" id="cd02518">
    <property type="entry name" value="GT2_SpsF"/>
    <property type="match status" value="1"/>
</dbReference>
<dbReference type="RefSeq" id="WP_226953278.1">
    <property type="nucleotide sequence ID" value="NZ_JACDXW010000002.1"/>
</dbReference>
<dbReference type="Proteomes" id="UP000776983">
    <property type="component" value="Unassembled WGS sequence"/>
</dbReference>
<sequence length="237" mass="26524">MKTVVILQARFSSTRLPGKVLKVVRDQSILGWMIRLCKLIDGVDEVCVAVPEGAVHEGVAAEARRLGASVAYGPEYDVLARFLIAARQTNADIVMRITTDCPLADPAIASDLLRIFKEDQADYGSNNDPFSFPHGLDCEVFTRSVLERAADEAKDPYEREHVTPWMKKNVHLKKVHLHGPGGEMVSWRWTVDTPDDLEFFEAVAKHFDHAPGWKEIVAVLEANPELHDLNRNSRSRG</sequence>
<dbReference type="PANTHER" id="PTHR42866">
    <property type="entry name" value="3-DEOXY-MANNO-OCTULOSONATE CYTIDYLYLTRANSFERASE"/>
    <property type="match status" value="1"/>
</dbReference>
<proteinExistence type="predicted"/>
<gene>
    <name evidence="1" type="ORF">H0484_04610</name>
</gene>
<dbReference type="Pfam" id="PF02348">
    <property type="entry name" value="CTP_transf_3"/>
    <property type="match status" value="1"/>
</dbReference>
<protein>
    <submittedName>
        <fullName evidence="1">Glycosyltransferase family protein</fullName>
    </submittedName>
</protein>
<dbReference type="InterPro" id="IPR003329">
    <property type="entry name" value="Cytidylyl_trans"/>
</dbReference>
<dbReference type="Gene3D" id="3.90.550.10">
    <property type="entry name" value="Spore Coat Polysaccharide Biosynthesis Protein SpsA, Chain A"/>
    <property type="match status" value="1"/>
</dbReference>
<comment type="caution">
    <text evidence="1">The sequence shown here is derived from an EMBL/GenBank/DDBJ whole genome shotgun (WGS) entry which is preliminary data.</text>
</comment>
<keyword evidence="2" id="KW-1185">Reference proteome</keyword>
<name>A0ABS8CAJ6_9BURK</name>